<evidence type="ECO:0000259" key="2">
    <source>
        <dbReference type="Pfam" id="PF13038"/>
    </source>
</evidence>
<protein>
    <submittedName>
        <fullName evidence="3">DUF3899 domain-containing protein</fullName>
    </submittedName>
</protein>
<feature type="domain" description="DUF3899" evidence="2">
    <location>
        <begin position="33"/>
        <end position="109"/>
    </location>
</feature>
<dbReference type="Proteomes" id="UP000640786">
    <property type="component" value="Unassembled WGS sequence"/>
</dbReference>
<dbReference type="RefSeq" id="WP_144537716.1">
    <property type="nucleotide sequence ID" value="NZ_JACSQO010000001.1"/>
</dbReference>
<dbReference type="Pfam" id="PF13038">
    <property type="entry name" value="DUF3899"/>
    <property type="match status" value="1"/>
</dbReference>
<keyword evidence="1" id="KW-0472">Membrane</keyword>
<name>A0ABR8R586_9BACI</name>
<keyword evidence="1" id="KW-1133">Transmembrane helix</keyword>
<evidence type="ECO:0000313" key="3">
    <source>
        <dbReference type="EMBL" id="MBD7942963.1"/>
    </source>
</evidence>
<organism evidence="3 4">
    <name type="scientific">Psychrobacillus faecigallinarum</name>
    <dbReference type="NCBI Taxonomy" id="2762235"/>
    <lineage>
        <taxon>Bacteria</taxon>
        <taxon>Bacillati</taxon>
        <taxon>Bacillota</taxon>
        <taxon>Bacilli</taxon>
        <taxon>Bacillales</taxon>
        <taxon>Bacillaceae</taxon>
        <taxon>Psychrobacillus</taxon>
    </lineage>
</organism>
<feature type="transmembrane region" description="Helical" evidence="1">
    <location>
        <begin position="94"/>
        <end position="113"/>
    </location>
</feature>
<feature type="transmembrane region" description="Helical" evidence="1">
    <location>
        <begin position="5"/>
        <end position="23"/>
    </location>
</feature>
<accession>A0ABR8R586</accession>
<reference evidence="3 4" key="1">
    <citation type="submission" date="2020-08" db="EMBL/GenBank/DDBJ databases">
        <title>A Genomic Blueprint of the Chicken Gut Microbiome.</title>
        <authorList>
            <person name="Gilroy R."/>
            <person name="Ravi A."/>
            <person name="Getino M."/>
            <person name="Pursley I."/>
            <person name="Horton D.L."/>
            <person name="Alikhan N.-F."/>
            <person name="Baker D."/>
            <person name="Gharbi K."/>
            <person name="Hall N."/>
            <person name="Watson M."/>
            <person name="Adriaenssens E.M."/>
            <person name="Foster-Nyarko E."/>
            <person name="Jarju S."/>
            <person name="Secka A."/>
            <person name="Antonio M."/>
            <person name="Oren A."/>
            <person name="Chaudhuri R."/>
            <person name="La Ragione R.M."/>
            <person name="Hildebrand F."/>
            <person name="Pallen M.J."/>
        </authorList>
    </citation>
    <scope>NUCLEOTIDE SEQUENCE [LARGE SCALE GENOMIC DNA]</scope>
    <source>
        <strain evidence="3 4">Sa2BUA9</strain>
    </source>
</reference>
<comment type="caution">
    <text evidence="3">The sequence shown here is derived from an EMBL/GenBank/DDBJ whole genome shotgun (WGS) entry which is preliminary data.</text>
</comment>
<dbReference type="InterPro" id="IPR025007">
    <property type="entry name" value="DUF3899"/>
</dbReference>
<feature type="transmembrane region" description="Helical" evidence="1">
    <location>
        <begin position="35"/>
        <end position="61"/>
    </location>
</feature>
<sequence length="114" mass="13056">MKKKIIYFLSAQIIIFLLILLIYKHIDLETYANISFYIGGGITFLGLVTYVVSGGFFDLYVSSSRKFFTRKHLRDEIENMRLPSEVFSFSPKPILALGLSILACTCIALFFYYG</sequence>
<keyword evidence="1" id="KW-0812">Transmembrane</keyword>
<evidence type="ECO:0000256" key="1">
    <source>
        <dbReference type="SAM" id="Phobius"/>
    </source>
</evidence>
<proteinExistence type="predicted"/>
<evidence type="ECO:0000313" key="4">
    <source>
        <dbReference type="Proteomes" id="UP000640786"/>
    </source>
</evidence>
<keyword evidence="4" id="KW-1185">Reference proteome</keyword>
<gene>
    <name evidence="3" type="ORF">H9650_02450</name>
</gene>
<dbReference type="EMBL" id="JACSQO010000001">
    <property type="protein sequence ID" value="MBD7942963.1"/>
    <property type="molecule type" value="Genomic_DNA"/>
</dbReference>